<keyword evidence="1" id="KW-0732">Signal</keyword>
<dbReference type="PROSITE" id="PS51257">
    <property type="entry name" value="PROKAR_LIPOPROTEIN"/>
    <property type="match status" value="1"/>
</dbReference>
<feature type="chain" id="PRO_5020475860" description="Lipoprotein" evidence="1">
    <location>
        <begin position="20"/>
        <end position="172"/>
    </location>
</feature>
<dbReference type="EMBL" id="RQEV01000011">
    <property type="protein sequence ID" value="TGK17832.1"/>
    <property type="molecule type" value="Genomic_DNA"/>
</dbReference>
<dbReference type="AlphaFoldDB" id="A0A4R9GPR5"/>
<evidence type="ECO:0000313" key="2">
    <source>
        <dbReference type="EMBL" id="TGK17832.1"/>
    </source>
</evidence>
<name>A0A4R9GPR5_9LEPT</name>
<evidence type="ECO:0000256" key="1">
    <source>
        <dbReference type="SAM" id="SignalP"/>
    </source>
</evidence>
<proteinExistence type="predicted"/>
<reference evidence="2" key="1">
    <citation type="journal article" date="2019" name="PLoS Negl. Trop. Dis.">
        <title>Revisiting the worldwide diversity of Leptospira species in the environment.</title>
        <authorList>
            <person name="Vincent A.T."/>
            <person name="Schiettekatte O."/>
            <person name="Bourhy P."/>
            <person name="Veyrier F.J."/>
            <person name="Picardeau M."/>
        </authorList>
    </citation>
    <scope>NUCLEOTIDE SEQUENCE [LARGE SCALE GENOMIC DNA]</scope>
    <source>
        <strain evidence="2">SCS5</strain>
    </source>
</reference>
<evidence type="ECO:0000313" key="3">
    <source>
        <dbReference type="Proteomes" id="UP000297855"/>
    </source>
</evidence>
<feature type="signal peptide" evidence="1">
    <location>
        <begin position="1"/>
        <end position="19"/>
    </location>
</feature>
<protein>
    <recommendedName>
        <fullName evidence="4">Lipoprotein</fullName>
    </recommendedName>
</protein>
<keyword evidence="3" id="KW-1185">Reference proteome</keyword>
<gene>
    <name evidence="2" type="ORF">EHO61_10150</name>
</gene>
<organism evidence="2 3">
    <name type="scientific">Leptospira fluminis</name>
    <dbReference type="NCBI Taxonomy" id="2484979"/>
    <lineage>
        <taxon>Bacteria</taxon>
        <taxon>Pseudomonadati</taxon>
        <taxon>Spirochaetota</taxon>
        <taxon>Spirochaetia</taxon>
        <taxon>Leptospirales</taxon>
        <taxon>Leptospiraceae</taxon>
        <taxon>Leptospira</taxon>
    </lineage>
</organism>
<accession>A0A4R9GPR5</accession>
<dbReference type="OrthoDB" id="9896540at2"/>
<evidence type="ECO:0008006" key="4">
    <source>
        <dbReference type="Google" id="ProtNLM"/>
    </source>
</evidence>
<dbReference type="Proteomes" id="UP000297855">
    <property type="component" value="Unassembled WGS sequence"/>
</dbReference>
<comment type="caution">
    <text evidence="2">The sequence shown here is derived from an EMBL/GenBank/DDBJ whole genome shotgun (WGS) entry which is preliminary data.</text>
</comment>
<sequence>MKNWKAAPTLILLATIAMLSLGSCKKSSSNSNDLTTDYLLYISGQCAVTLGGSTKYVPPQTLKKGQTGTASFIAATASVYISAVTIVVSVSDQVTVTIPAGSSTMTYTGYLGACPINTNNGTITTSTQFTGGTGGGLNGTATATYTTAVAGTYTVYFSGAPITNPAITVGIQ</sequence>